<evidence type="ECO:0000313" key="3">
    <source>
        <dbReference type="EMBL" id="KGD61212.1"/>
    </source>
</evidence>
<feature type="transmembrane region" description="Helical" evidence="1">
    <location>
        <begin position="57"/>
        <end position="75"/>
    </location>
</feature>
<evidence type="ECO:0000259" key="2">
    <source>
        <dbReference type="Pfam" id="PF04892"/>
    </source>
</evidence>
<evidence type="ECO:0000256" key="1">
    <source>
        <dbReference type="SAM" id="Phobius"/>
    </source>
</evidence>
<accession>A0ABR4WCN2</accession>
<keyword evidence="1" id="KW-0472">Membrane</keyword>
<dbReference type="Proteomes" id="UP000029443">
    <property type="component" value="Unassembled WGS sequence"/>
</dbReference>
<gene>
    <name evidence="3" type="ORF">T9A_01661</name>
</gene>
<feature type="transmembrane region" description="Helical" evidence="1">
    <location>
        <begin position="34"/>
        <end position="52"/>
    </location>
</feature>
<organism evidence="3 4">
    <name type="scientific">Alcanivorax jadensis T9</name>
    <dbReference type="NCBI Taxonomy" id="1177181"/>
    <lineage>
        <taxon>Bacteria</taxon>
        <taxon>Pseudomonadati</taxon>
        <taxon>Pseudomonadota</taxon>
        <taxon>Gammaproteobacteria</taxon>
        <taxon>Oceanospirillales</taxon>
        <taxon>Alcanivoracaceae</taxon>
        <taxon>Alcanivorax</taxon>
    </lineage>
</organism>
<comment type="caution">
    <text evidence="3">The sequence shown here is derived from an EMBL/GenBank/DDBJ whole genome shotgun (WGS) entry which is preliminary data.</text>
</comment>
<sequence>MGVTVMLFLIGGLLPGGAKEAIRQSLSAGNLDSYAHVGFCAVAGFFAILSGFRWWLVVLLIMGLGAFIEVAQVWLPGRSPSWSDIVDNGLGLGFGMLLAWPFCRCRKKDENG</sequence>
<proteinExistence type="predicted"/>
<feature type="domain" description="VanZ-like" evidence="2">
    <location>
        <begin position="44"/>
        <end position="100"/>
    </location>
</feature>
<keyword evidence="4" id="KW-1185">Reference proteome</keyword>
<reference evidence="3 4" key="1">
    <citation type="submission" date="2012-09" db="EMBL/GenBank/DDBJ databases">
        <title>Genome Sequence of alkane-degrading Bacterium Alcanivorax jadensis T9.</title>
        <authorList>
            <person name="Lai Q."/>
            <person name="Shao Z."/>
        </authorList>
    </citation>
    <scope>NUCLEOTIDE SEQUENCE [LARGE SCALE GENOMIC DNA]</scope>
    <source>
        <strain evidence="3 4">T9</strain>
    </source>
</reference>
<name>A0ABR4WCN2_9GAMM</name>
<keyword evidence="1" id="KW-0812">Transmembrane</keyword>
<protein>
    <recommendedName>
        <fullName evidence="2">VanZ-like domain-containing protein</fullName>
    </recommendedName>
</protein>
<keyword evidence="1" id="KW-1133">Transmembrane helix</keyword>
<dbReference type="Pfam" id="PF04892">
    <property type="entry name" value="VanZ"/>
    <property type="match status" value="1"/>
</dbReference>
<evidence type="ECO:0000313" key="4">
    <source>
        <dbReference type="Proteomes" id="UP000029443"/>
    </source>
</evidence>
<dbReference type="InterPro" id="IPR006976">
    <property type="entry name" value="VanZ-like"/>
</dbReference>
<dbReference type="EMBL" id="ARXU01000005">
    <property type="protein sequence ID" value="KGD61212.1"/>
    <property type="molecule type" value="Genomic_DNA"/>
</dbReference>
<feature type="transmembrane region" description="Helical" evidence="1">
    <location>
        <begin position="81"/>
        <end position="103"/>
    </location>
</feature>